<sequence>MSPIVNFFRKPVFSDKRFLLFVWTLIPVIGALKASRIHNNYKIFSGSFYHALEQINLYAPYPAEHHDKFYYGPVFTFIVAPFALLPDRLGILLWDVAMSLTLFFAVYYLPIAWKRKYLFFYIIGVDLYTCVMNSQTNGLIAALVIGSFICIRKEKDFWAACLIMLGTFIKLYGIVGLSLFFFSKHKGKLTLYMGIWAAIFFTLPMLISSPEFVIQSYGDWFQTLSAKNVINITNFSQDISAIGLIRRCFNILDAPAFYIIVPGLVLFGLQYIKVRCYDDLAYQFGILASALFFIVLFSTGSEKETYIIAMTALAFWYSLQKYPKNKWITGLLVFTLFWTLITSSHIFPKSIHDDIFKRYSLKAIPSLAVWLILVYQIITSRGILKEFPQEEYTDEEKKTLSIHPHKQ</sequence>
<dbReference type="EMBL" id="JBHSGN010000064">
    <property type="protein sequence ID" value="MFC4673878.1"/>
    <property type="molecule type" value="Genomic_DNA"/>
</dbReference>
<feature type="transmembrane region" description="Helical" evidence="8">
    <location>
        <begin position="280"/>
        <end position="298"/>
    </location>
</feature>
<evidence type="ECO:0000256" key="8">
    <source>
        <dbReference type="SAM" id="Phobius"/>
    </source>
</evidence>
<evidence type="ECO:0000256" key="5">
    <source>
        <dbReference type="ARBA" id="ARBA00022989"/>
    </source>
</evidence>
<protein>
    <submittedName>
        <fullName evidence="9">Glycosyltransferase family 87 protein</fullName>
        <ecNumber evidence="9">2.4.-.-</ecNumber>
    </submittedName>
</protein>
<feature type="transmembrane region" description="Helical" evidence="8">
    <location>
        <begin position="256"/>
        <end position="274"/>
    </location>
</feature>
<evidence type="ECO:0000256" key="4">
    <source>
        <dbReference type="ARBA" id="ARBA00022692"/>
    </source>
</evidence>
<dbReference type="InterPro" id="IPR018584">
    <property type="entry name" value="GT87"/>
</dbReference>
<evidence type="ECO:0000256" key="6">
    <source>
        <dbReference type="ARBA" id="ARBA00023136"/>
    </source>
</evidence>
<feature type="transmembrane region" description="Helical" evidence="8">
    <location>
        <begin position="328"/>
        <end position="347"/>
    </location>
</feature>
<evidence type="ECO:0000313" key="10">
    <source>
        <dbReference type="Proteomes" id="UP001596023"/>
    </source>
</evidence>
<comment type="caution">
    <text evidence="9">The sequence shown here is derived from an EMBL/GenBank/DDBJ whole genome shotgun (WGS) entry which is preliminary data.</text>
</comment>
<dbReference type="Proteomes" id="UP001596023">
    <property type="component" value="Unassembled WGS sequence"/>
</dbReference>
<evidence type="ECO:0000313" key="9">
    <source>
        <dbReference type="EMBL" id="MFC4673878.1"/>
    </source>
</evidence>
<proteinExistence type="inferred from homology"/>
<feature type="transmembrane region" description="Helical" evidence="8">
    <location>
        <begin position="189"/>
        <end position="207"/>
    </location>
</feature>
<dbReference type="Pfam" id="PF09594">
    <property type="entry name" value="GT87"/>
    <property type="match status" value="1"/>
</dbReference>
<dbReference type="RefSeq" id="WP_379995604.1">
    <property type="nucleotide sequence ID" value="NZ_JBHSGN010000064.1"/>
</dbReference>
<evidence type="ECO:0000256" key="7">
    <source>
        <dbReference type="ARBA" id="ARBA00024033"/>
    </source>
</evidence>
<comment type="similarity">
    <text evidence="7">Belongs to the glycosyltransferase 87 family.</text>
</comment>
<keyword evidence="2" id="KW-1003">Cell membrane</keyword>
<gene>
    <name evidence="9" type="ORF">ACFO6W_09255</name>
</gene>
<organism evidence="9 10">
    <name type="scientific">Dysgonomonas termitidis</name>
    <dbReference type="NCBI Taxonomy" id="1516126"/>
    <lineage>
        <taxon>Bacteria</taxon>
        <taxon>Pseudomonadati</taxon>
        <taxon>Bacteroidota</taxon>
        <taxon>Bacteroidia</taxon>
        <taxon>Bacteroidales</taxon>
        <taxon>Dysgonomonadaceae</taxon>
        <taxon>Dysgonomonas</taxon>
    </lineage>
</organism>
<feature type="transmembrane region" description="Helical" evidence="8">
    <location>
        <begin position="69"/>
        <end position="85"/>
    </location>
</feature>
<evidence type="ECO:0000256" key="3">
    <source>
        <dbReference type="ARBA" id="ARBA00022679"/>
    </source>
</evidence>
<comment type="subcellular location">
    <subcellularLocation>
        <location evidence="1">Cell membrane</location>
        <topology evidence="1">Multi-pass membrane protein</topology>
    </subcellularLocation>
</comment>
<dbReference type="EC" id="2.4.-.-" evidence="9"/>
<accession>A0ABV9KUY4</accession>
<evidence type="ECO:0000256" key="1">
    <source>
        <dbReference type="ARBA" id="ARBA00004651"/>
    </source>
</evidence>
<feature type="transmembrane region" description="Helical" evidence="8">
    <location>
        <begin position="359"/>
        <end position="378"/>
    </location>
</feature>
<keyword evidence="6 8" id="KW-0472">Membrane</keyword>
<feature type="transmembrane region" description="Helical" evidence="8">
    <location>
        <begin position="157"/>
        <end position="183"/>
    </location>
</feature>
<reference evidence="10" key="1">
    <citation type="journal article" date="2019" name="Int. J. Syst. Evol. Microbiol.">
        <title>The Global Catalogue of Microorganisms (GCM) 10K type strain sequencing project: providing services to taxonomists for standard genome sequencing and annotation.</title>
        <authorList>
            <consortium name="The Broad Institute Genomics Platform"/>
            <consortium name="The Broad Institute Genome Sequencing Center for Infectious Disease"/>
            <person name="Wu L."/>
            <person name="Ma J."/>
        </authorList>
    </citation>
    <scope>NUCLEOTIDE SEQUENCE [LARGE SCALE GENOMIC DNA]</scope>
    <source>
        <strain evidence="10">CCUG 66188</strain>
    </source>
</reference>
<feature type="transmembrane region" description="Helical" evidence="8">
    <location>
        <begin position="92"/>
        <end position="113"/>
    </location>
</feature>
<keyword evidence="5 8" id="KW-1133">Transmembrane helix</keyword>
<keyword evidence="10" id="KW-1185">Reference proteome</keyword>
<evidence type="ECO:0000256" key="2">
    <source>
        <dbReference type="ARBA" id="ARBA00022475"/>
    </source>
</evidence>
<name>A0ABV9KUY4_9BACT</name>
<keyword evidence="9" id="KW-0328">Glycosyltransferase</keyword>
<keyword evidence="4 8" id="KW-0812">Transmembrane</keyword>
<dbReference type="GO" id="GO:0016757">
    <property type="term" value="F:glycosyltransferase activity"/>
    <property type="evidence" value="ECO:0007669"/>
    <property type="project" value="UniProtKB-KW"/>
</dbReference>
<feature type="transmembrane region" description="Helical" evidence="8">
    <location>
        <begin position="119"/>
        <end position="145"/>
    </location>
</feature>
<keyword evidence="3 9" id="KW-0808">Transferase</keyword>